<dbReference type="GO" id="GO:0042274">
    <property type="term" value="P:ribosomal small subunit biogenesis"/>
    <property type="evidence" value="ECO:0007669"/>
    <property type="project" value="UniProtKB-ARBA"/>
</dbReference>
<dbReference type="SMART" id="SM00879">
    <property type="entry name" value="Brix"/>
    <property type="match status" value="1"/>
</dbReference>
<proteinExistence type="predicted"/>
<dbReference type="AlphaFoldDB" id="A0A3M7PHP3"/>
<dbReference type="PANTHER" id="PTHR22734:SF2">
    <property type="entry name" value="U3 SMALL NUCLEOLAR RIBONUCLEOPROTEIN PROTEIN IMP4"/>
    <property type="match status" value="1"/>
</dbReference>
<dbReference type="FunFam" id="3.40.50.10480:FF:000001">
    <property type="entry name" value="IMP4, U3 small nucleolar ribonucleoprotein"/>
    <property type="match status" value="1"/>
</dbReference>
<accession>A0A3M7PHP3</accession>
<comment type="caution">
    <text evidence="2">The sequence shown here is derived from an EMBL/GenBank/DDBJ whole genome shotgun (WGS) entry which is preliminary data.</text>
</comment>
<evidence type="ECO:0000259" key="1">
    <source>
        <dbReference type="PROSITE" id="PS50833"/>
    </source>
</evidence>
<dbReference type="GO" id="GO:0032040">
    <property type="term" value="C:small-subunit processome"/>
    <property type="evidence" value="ECO:0007669"/>
    <property type="project" value="TreeGrafter"/>
</dbReference>
<keyword evidence="3" id="KW-1185">Reference proteome</keyword>
<evidence type="ECO:0000313" key="3">
    <source>
        <dbReference type="Proteomes" id="UP000276133"/>
    </source>
</evidence>
<dbReference type="STRING" id="10195.A0A3M7PHP3"/>
<dbReference type="InterPro" id="IPR007109">
    <property type="entry name" value="Brix"/>
</dbReference>
<dbReference type="GO" id="GO:0005654">
    <property type="term" value="C:nucleoplasm"/>
    <property type="evidence" value="ECO:0007669"/>
    <property type="project" value="UniProtKB-ARBA"/>
</dbReference>
<evidence type="ECO:0000313" key="2">
    <source>
        <dbReference type="EMBL" id="RMZ98548.1"/>
    </source>
</evidence>
<dbReference type="GO" id="GO:0034457">
    <property type="term" value="C:Mpp10 complex"/>
    <property type="evidence" value="ECO:0007669"/>
    <property type="project" value="UniProtKB-ARBA"/>
</dbReference>
<dbReference type="PANTHER" id="PTHR22734">
    <property type="entry name" value="U3 SMALL NUCLEOLAR RIBONUCLEOPROTEIN PROTEIN IMP4"/>
    <property type="match status" value="1"/>
</dbReference>
<dbReference type="PROSITE" id="PS50833">
    <property type="entry name" value="BRIX"/>
    <property type="match status" value="1"/>
</dbReference>
<feature type="domain" description="Brix" evidence="1">
    <location>
        <begin position="83"/>
        <end position="266"/>
    </location>
</feature>
<dbReference type="SUPFAM" id="SSF52954">
    <property type="entry name" value="Class II aaRS ABD-related"/>
    <property type="match status" value="1"/>
</dbReference>
<dbReference type="OrthoDB" id="10253204at2759"/>
<dbReference type="GO" id="GO:0042134">
    <property type="term" value="F:rRNA primary transcript binding"/>
    <property type="evidence" value="ECO:0007669"/>
    <property type="project" value="InterPro"/>
</dbReference>
<dbReference type="Proteomes" id="UP000276133">
    <property type="component" value="Unassembled WGS sequence"/>
</dbReference>
<name>A0A3M7PHP3_BRAPC</name>
<dbReference type="InterPro" id="IPR044281">
    <property type="entry name" value="IMP4/RPF1"/>
</dbReference>
<organism evidence="2 3">
    <name type="scientific">Brachionus plicatilis</name>
    <name type="common">Marine rotifer</name>
    <name type="synonym">Brachionus muelleri</name>
    <dbReference type="NCBI Taxonomy" id="10195"/>
    <lineage>
        <taxon>Eukaryota</taxon>
        <taxon>Metazoa</taxon>
        <taxon>Spiralia</taxon>
        <taxon>Gnathifera</taxon>
        <taxon>Rotifera</taxon>
        <taxon>Eurotatoria</taxon>
        <taxon>Monogononta</taxon>
        <taxon>Pseudotrocha</taxon>
        <taxon>Ploima</taxon>
        <taxon>Brachionidae</taxon>
        <taxon>Brachionus</taxon>
    </lineage>
</organism>
<reference evidence="2 3" key="1">
    <citation type="journal article" date="2018" name="Sci. Rep.">
        <title>Genomic signatures of local adaptation to the degree of environmental predictability in rotifers.</title>
        <authorList>
            <person name="Franch-Gras L."/>
            <person name="Hahn C."/>
            <person name="Garcia-Roger E.M."/>
            <person name="Carmona M.J."/>
            <person name="Serra M."/>
            <person name="Gomez A."/>
        </authorList>
    </citation>
    <scope>NUCLEOTIDE SEQUENCE [LARGE SCALE GENOMIC DNA]</scope>
    <source>
        <strain evidence="2">HYR1</strain>
    </source>
</reference>
<dbReference type="Pfam" id="PF04427">
    <property type="entry name" value="Brix"/>
    <property type="match status" value="1"/>
</dbReference>
<gene>
    <name evidence="2" type="ORF">BpHYR1_047366</name>
</gene>
<protein>
    <submittedName>
        <fullName evidence="2">U3 small nucleolar ribonucleo IMP4</fullName>
    </submittedName>
</protein>
<dbReference type="GO" id="GO:0006364">
    <property type="term" value="P:rRNA processing"/>
    <property type="evidence" value="ECO:0007669"/>
    <property type="project" value="InterPro"/>
</dbReference>
<sequence>MIRRAARERREFIYRKTIEQRQKAIEDKRERLKHALEENRLIPSDLRKDALNIQKNIDWKDPGADGILTHYDDEYKWAGVSDPKIIITTSHTPSSRLKQFAKELKLIFPNSQRINRGNYQTKQLIEACRSNECTDLVIVHETRGQPDSLQICHLPYGPTAYFTLYNVIMRHDIENCGTMSEAYPHLIFNNFTSQLGKRCIDILKYLFPVPKEESKRVITFSNNQDYVSFRHHTWKKSAENKNDIDLNEVGPRFEMKLYEIKLGTIDSADTADSEWKLRPYMNTAKKREFLAK</sequence>
<dbReference type="Gene3D" id="3.40.50.10480">
    <property type="entry name" value="Probable brix-domain ribosomal biogenesis protein"/>
    <property type="match status" value="1"/>
</dbReference>
<dbReference type="EMBL" id="REGN01010702">
    <property type="protein sequence ID" value="RMZ98548.1"/>
    <property type="molecule type" value="Genomic_DNA"/>
</dbReference>
<dbReference type="GO" id="GO:0030515">
    <property type="term" value="F:snoRNA binding"/>
    <property type="evidence" value="ECO:0007669"/>
    <property type="project" value="TreeGrafter"/>
</dbReference>